<name>A0A392TBK9_9FABA</name>
<accession>A0A392TBK9</accession>
<keyword evidence="2" id="KW-1185">Reference proteome</keyword>
<evidence type="ECO:0000313" key="2">
    <source>
        <dbReference type="Proteomes" id="UP000265520"/>
    </source>
</evidence>
<evidence type="ECO:0000313" key="1">
    <source>
        <dbReference type="EMBL" id="MCI58499.1"/>
    </source>
</evidence>
<comment type="caution">
    <text evidence="1">The sequence shown here is derived from an EMBL/GenBank/DDBJ whole genome shotgun (WGS) entry which is preliminary data.</text>
</comment>
<dbReference type="AlphaFoldDB" id="A0A392TBK9"/>
<protein>
    <submittedName>
        <fullName evidence="1">Uncharacterized protein</fullName>
    </submittedName>
</protein>
<proteinExistence type="predicted"/>
<feature type="non-terminal residue" evidence="1">
    <location>
        <position position="1"/>
    </location>
</feature>
<dbReference type="EMBL" id="LXQA010547114">
    <property type="protein sequence ID" value="MCI58499.1"/>
    <property type="molecule type" value="Genomic_DNA"/>
</dbReference>
<sequence>SIGICSGVVCSGICSEIGCSGDAASEAGDVSTLASEVALSRSGF</sequence>
<organism evidence="1 2">
    <name type="scientific">Trifolium medium</name>
    <dbReference type="NCBI Taxonomy" id="97028"/>
    <lineage>
        <taxon>Eukaryota</taxon>
        <taxon>Viridiplantae</taxon>
        <taxon>Streptophyta</taxon>
        <taxon>Embryophyta</taxon>
        <taxon>Tracheophyta</taxon>
        <taxon>Spermatophyta</taxon>
        <taxon>Magnoliopsida</taxon>
        <taxon>eudicotyledons</taxon>
        <taxon>Gunneridae</taxon>
        <taxon>Pentapetalae</taxon>
        <taxon>rosids</taxon>
        <taxon>fabids</taxon>
        <taxon>Fabales</taxon>
        <taxon>Fabaceae</taxon>
        <taxon>Papilionoideae</taxon>
        <taxon>50 kb inversion clade</taxon>
        <taxon>NPAAA clade</taxon>
        <taxon>Hologalegina</taxon>
        <taxon>IRL clade</taxon>
        <taxon>Trifolieae</taxon>
        <taxon>Trifolium</taxon>
    </lineage>
</organism>
<reference evidence="1 2" key="1">
    <citation type="journal article" date="2018" name="Front. Plant Sci.">
        <title>Red Clover (Trifolium pratense) and Zigzag Clover (T. medium) - A Picture of Genomic Similarities and Differences.</title>
        <authorList>
            <person name="Dluhosova J."/>
            <person name="Istvanek J."/>
            <person name="Nedelnik J."/>
            <person name="Repkova J."/>
        </authorList>
    </citation>
    <scope>NUCLEOTIDE SEQUENCE [LARGE SCALE GENOMIC DNA]</scope>
    <source>
        <strain evidence="2">cv. 10/8</strain>
        <tissue evidence="1">Leaf</tissue>
    </source>
</reference>
<dbReference type="Proteomes" id="UP000265520">
    <property type="component" value="Unassembled WGS sequence"/>
</dbReference>